<dbReference type="Gene3D" id="3.40.50.2000">
    <property type="entry name" value="Glycogen Phosphorylase B"/>
    <property type="match status" value="2"/>
</dbReference>
<dbReference type="Pfam" id="PF13439">
    <property type="entry name" value="Glyco_transf_4"/>
    <property type="match status" value="1"/>
</dbReference>
<dbReference type="SUPFAM" id="SSF53756">
    <property type="entry name" value="UDP-Glycosyltransferase/glycogen phosphorylase"/>
    <property type="match status" value="1"/>
</dbReference>
<dbReference type="GO" id="GO:1901137">
    <property type="term" value="P:carbohydrate derivative biosynthetic process"/>
    <property type="evidence" value="ECO:0007669"/>
    <property type="project" value="UniProtKB-ARBA"/>
</dbReference>
<keyword evidence="5" id="KW-1185">Reference proteome</keyword>
<evidence type="ECO:0000256" key="2">
    <source>
        <dbReference type="ARBA" id="ARBA00022679"/>
    </source>
</evidence>
<organism evidence="4 5">
    <name type="scientific">Marinactinospora thermotolerans DSM 45154</name>
    <dbReference type="NCBI Taxonomy" id="1122192"/>
    <lineage>
        <taxon>Bacteria</taxon>
        <taxon>Bacillati</taxon>
        <taxon>Actinomycetota</taxon>
        <taxon>Actinomycetes</taxon>
        <taxon>Streptosporangiales</taxon>
        <taxon>Nocardiopsidaceae</taxon>
        <taxon>Marinactinospora</taxon>
    </lineage>
</organism>
<accession>A0A1T4SLP7</accession>
<dbReference type="Pfam" id="PF13692">
    <property type="entry name" value="Glyco_trans_1_4"/>
    <property type="match status" value="1"/>
</dbReference>
<keyword evidence="1 4" id="KW-0328">Glycosyltransferase</keyword>
<feature type="domain" description="Glycosyltransferase subfamily 4-like N-terminal" evidence="3">
    <location>
        <begin position="14"/>
        <end position="172"/>
    </location>
</feature>
<sequence length="382" mass="40201">MRIGLVCPYTWDVPGGVQQHVGDLAEALMDLGHEVSVLTPCDSETELPAHIVPAGRAIPVPYNGSVARLAFGFRAAARVRRWIHEGGFDVLHVHEPAAPSLSLLACWVADGPIVATFHTSNPRSRAMAVSAAALRTALEKINGRIAVSEAARKTLVEHLGGDAVLIPNGVAVRRYENARPLEGWPGDGGAIGFLGRMDEPRKGLPVLLEAFETLGRRRPGLRLLVAGPGDAAEVRERVSAELRDRVVLLGRVDEADKIRAYHSVDVFCAPNLGGESFGIVLTEAMSAGAPIVASDIPAFRSVLREGAAGELFAVGDPMDLVRAVESLLDDPERRVALSGAARAAVRAYDWASVAGDVVGVYETVLAGVAATGAVPAAHGEGE</sequence>
<reference evidence="4 5" key="1">
    <citation type="submission" date="2017-02" db="EMBL/GenBank/DDBJ databases">
        <authorList>
            <person name="Peterson S.W."/>
        </authorList>
    </citation>
    <scope>NUCLEOTIDE SEQUENCE [LARGE SCALE GENOMIC DNA]</scope>
    <source>
        <strain evidence="4 5">DSM 45154</strain>
    </source>
</reference>
<dbReference type="OrthoDB" id="5240531at2"/>
<evidence type="ECO:0000259" key="3">
    <source>
        <dbReference type="Pfam" id="PF13439"/>
    </source>
</evidence>
<dbReference type="EMBL" id="FUWS01000010">
    <property type="protein sequence ID" value="SKA28818.1"/>
    <property type="molecule type" value="Genomic_DNA"/>
</dbReference>
<dbReference type="STRING" id="1122192.SAMN02745673_03617"/>
<name>A0A1T4SLP7_9ACTN</name>
<dbReference type="AlphaFoldDB" id="A0A1T4SLP7"/>
<dbReference type="GO" id="GO:0016757">
    <property type="term" value="F:glycosyltransferase activity"/>
    <property type="evidence" value="ECO:0007669"/>
    <property type="project" value="UniProtKB-KW"/>
</dbReference>
<dbReference type="InterPro" id="IPR028098">
    <property type="entry name" value="Glyco_trans_4-like_N"/>
</dbReference>
<proteinExistence type="predicted"/>
<gene>
    <name evidence="4" type="ORF">SAMN02745673_03617</name>
</gene>
<dbReference type="CDD" id="cd03801">
    <property type="entry name" value="GT4_PimA-like"/>
    <property type="match status" value="1"/>
</dbReference>
<dbReference type="Proteomes" id="UP000190637">
    <property type="component" value="Unassembled WGS sequence"/>
</dbReference>
<dbReference type="PANTHER" id="PTHR45947:SF3">
    <property type="entry name" value="SULFOQUINOVOSYL TRANSFERASE SQD2"/>
    <property type="match status" value="1"/>
</dbReference>
<evidence type="ECO:0000313" key="4">
    <source>
        <dbReference type="EMBL" id="SKA28818.1"/>
    </source>
</evidence>
<dbReference type="RefSeq" id="WP_078762887.1">
    <property type="nucleotide sequence ID" value="NZ_FUWS01000010.1"/>
</dbReference>
<evidence type="ECO:0000313" key="5">
    <source>
        <dbReference type="Proteomes" id="UP000190637"/>
    </source>
</evidence>
<evidence type="ECO:0000256" key="1">
    <source>
        <dbReference type="ARBA" id="ARBA00022676"/>
    </source>
</evidence>
<keyword evidence="2 4" id="KW-0808">Transferase</keyword>
<dbReference type="InterPro" id="IPR050194">
    <property type="entry name" value="Glycosyltransferase_grp1"/>
</dbReference>
<protein>
    <submittedName>
        <fullName evidence="4">Phosphatidylinositol alpha-mannosyltransferase</fullName>
    </submittedName>
</protein>
<dbReference type="PANTHER" id="PTHR45947">
    <property type="entry name" value="SULFOQUINOVOSYL TRANSFERASE SQD2"/>
    <property type="match status" value="1"/>
</dbReference>